<organism evidence="15 16">
    <name type="scientific">Asbolus verrucosus</name>
    <name type="common">Desert ironclad beetle</name>
    <dbReference type="NCBI Taxonomy" id="1661398"/>
    <lineage>
        <taxon>Eukaryota</taxon>
        <taxon>Metazoa</taxon>
        <taxon>Ecdysozoa</taxon>
        <taxon>Arthropoda</taxon>
        <taxon>Hexapoda</taxon>
        <taxon>Insecta</taxon>
        <taxon>Pterygota</taxon>
        <taxon>Neoptera</taxon>
        <taxon>Endopterygota</taxon>
        <taxon>Coleoptera</taxon>
        <taxon>Polyphaga</taxon>
        <taxon>Cucujiformia</taxon>
        <taxon>Tenebrionidae</taxon>
        <taxon>Pimeliinae</taxon>
        <taxon>Asbolus</taxon>
    </lineage>
</organism>
<comment type="subunit">
    <text evidence="2">Homotetramer.</text>
</comment>
<feature type="binding site" evidence="13">
    <location>
        <position position="86"/>
    </location>
    <ligand>
        <name>S-adenosyl-L-methionine</name>
        <dbReference type="ChEBI" id="CHEBI:59789"/>
    </ligand>
</feature>
<evidence type="ECO:0000256" key="1">
    <source>
        <dbReference type="ARBA" id="ARBA00004496"/>
    </source>
</evidence>
<dbReference type="EC" id="2.1.1.20" evidence="3"/>
<dbReference type="GO" id="GO:0046498">
    <property type="term" value="P:S-adenosylhomocysteine metabolic process"/>
    <property type="evidence" value="ECO:0007669"/>
    <property type="project" value="TreeGrafter"/>
</dbReference>
<feature type="domain" description="Methyltransferase" evidence="14">
    <location>
        <begin position="60"/>
        <end position="179"/>
    </location>
</feature>
<evidence type="ECO:0000313" key="15">
    <source>
        <dbReference type="EMBL" id="RZC38751.1"/>
    </source>
</evidence>
<evidence type="ECO:0000256" key="3">
    <source>
        <dbReference type="ARBA" id="ARBA00011999"/>
    </source>
</evidence>
<dbReference type="Gene3D" id="3.40.50.150">
    <property type="entry name" value="Vaccinia Virus protein VP39"/>
    <property type="match status" value="1"/>
</dbReference>
<dbReference type="GO" id="GO:0051289">
    <property type="term" value="P:protein homotetramerization"/>
    <property type="evidence" value="ECO:0007669"/>
    <property type="project" value="TreeGrafter"/>
</dbReference>
<evidence type="ECO:0000256" key="12">
    <source>
        <dbReference type="PIRNR" id="PIRNR000385"/>
    </source>
</evidence>
<dbReference type="InterPro" id="IPR025714">
    <property type="entry name" value="Methyltranfer_dom"/>
</dbReference>
<dbReference type="AlphaFoldDB" id="A0A482W0S7"/>
<dbReference type="PROSITE" id="PS51600">
    <property type="entry name" value="SAM_GNMT"/>
    <property type="match status" value="1"/>
</dbReference>
<dbReference type="GO" id="GO:0032259">
    <property type="term" value="P:methylation"/>
    <property type="evidence" value="ECO:0007669"/>
    <property type="project" value="UniProtKB-KW"/>
</dbReference>
<dbReference type="STRING" id="1661398.A0A482W0S7"/>
<name>A0A482W0S7_ASBVE</name>
<dbReference type="InterPro" id="IPR029063">
    <property type="entry name" value="SAM-dependent_MTases_sf"/>
</dbReference>
<evidence type="ECO:0000256" key="5">
    <source>
        <dbReference type="ARBA" id="ARBA00022490"/>
    </source>
</evidence>
<dbReference type="GO" id="GO:0006111">
    <property type="term" value="P:regulation of gluconeogenesis"/>
    <property type="evidence" value="ECO:0007669"/>
    <property type="project" value="TreeGrafter"/>
</dbReference>
<evidence type="ECO:0000256" key="4">
    <source>
        <dbReference type="ARBA" id="ARBA00019972"/>
    </source>
</evidence>
<evidence type="ECO:0000256" key="13">
    <source>
        <dbReference type="PIRSR" id="PIRSR000385-2"/>
    </source>
</evidence>
<evidence type="ECO:0000256" key="11">
    <source>
        <dbReference type="ARBA" id="ARBA00048261"/>
    </source>
</evidence>
<evidence type="ECO:0000256" key="8">
    <source>
        <dbReference type="ARBA" id="ARBA00022679"/>
    </source>
</evidence>
<comment type="subcellular location">
    <subcellularLocation>
        <location evidence="1">Cytoplasm</location>
    </subcellularLocation>
</comment>
<comment type="catalytic activity">
    <reaction evidence="11">
        <text>glycine + S-adenosyl-L-methionine = sarcosine + S-adenosyl-L-homocysteine + H(+)</text>
        <dbReference type="Rhea" id="RHEA:19937"/>
        <dbReference type="ChEBI" id="CHEBI:15378"/>
        <dbReference type="ChEBI" id="CHEBI:57305"/>
        <dbReference type="ChEBI" id="CHEBI:57433"/>
        <dbReference type="ChEBI" id="CHEBI:57856"/>
        <dbReference type="ChEBI" id="CHEBI:59789"/>
        <dbReference type="EC" id="2.1.1.20"/>
    </reaction>
    <physiologicalReaction direction="left-to-right" evidence="11">
        <dbReference type="Rhea" id="RHEA:19938"/>
    </physiologicalReaction>
</comment>
<accession>A0A482W0S7</accession>
<dbReference type="GO" id="GO:1901052">
    <property type="term" value="P:sarcosine metabolic process"/>
    <property type="evidence" value="ECO:0007669"/>
    <property type="project" value="TreeGrafter"/>
</dbReference>
<dbReference type="PANTHER" id="PTHR16458">
    <property type="entry name" value="GLYCINE N-METHYLTRANSFERASE"/>
    <property type="match status" value="1"/>
</dbReference>
<feature type="binding site" evidence="13">
    <location>
        <position position="41"/>
    </location>
    <ligand>
        <name>S-adenosyl-L-methionine</name>
        <dbReference type="ChEBI" id="CHEBI:59789"/>
    </ligand>
</feature>
<keyword evidence="6" id="KW-0597">Phosphoprotein</keyword>
<evidence type="ECO:0000313" key="16">
    <source>
        <dbReference type="Proteomes" id="UP000292052"/>
    </source>
</evidence>
<dbReference type="SUPFAM" id="SSF53335">
    <property type="entry name" value="S-adenosyl-L-methionine-dependent methyltransferases"/>
    <property type="match status" value="1"/>
</dbReference>
<feature type="binding site" evidence="13">
    <location>
        <position position="31"/>
    </location>
    <ligand>
        <name>S-adenosyl-L-methionine</name>
        <dbReference type="ChEBI" id="CHEBI:59789"/>
    </ligand>
</feature>
<dbReference type="GO" id="GO:0046500">
    <property type="term" value="P:S-adenosylmethionine metabolic process"/>
    <property type="evidence" value="ECO:0007669"/>
    <property type="project" value="TreeGrafter"/>
</dbReference>
<keyword evidence="16" id="KW-1185">Reference proteome</keyword>
<dbReference type="GO" id="GO:0042802">
    <property type="term" value="F:identical protein binding"/>
    <property type="evidence" value="ECO:0007669"/>
    <property type="project" value="TreeGrafter"/>
</dbReference>
<dbReference type="PANTHER" id="PTHR16458:SF2">
    <property type="entry name" value="GLYCINE N-METHYLTRANSFERASE"/>
    <property type="match status" value="1"/>
</dbReference>
<dbReference type="GO" id="GO:0016594">
    <property type="term" value="F:glycine binding"/>
    <property type="evidence" value="ECO:0007669"/>
    <property type="project" value="TreeGrafter"/>
</dbReference>
<dbReference type="GO" id="GO:0006730">
    <property type="term" value="P:one-carbon metabolic process"/>
    <property type="evidence" value="ECO:0007669"/>
    <property type="project" value="TreeGrafter"/>
</dbReference>
<evidence type="ECO:0000256" key="10">
    <source>
        <dbReference type="ARBA" id="ARBA00022954"/>
    </source>
</evidence>
<protein>
    <recommendedName>
        <fullName evidence="4">Glycine N-methyltransferase</fullName>
        <ecNumber evidence="3">2.1.1.20</ecNumber>
    </recommendedName>
</protein>
<dbReference type="EMBL" id="QDEB01040475">
    <property type="protein sequence ID" value="RZC38751.1"/>
    <property type="molecule type" value="Genomic_DNA"/>
</dbReference>
<dbReference type="FunFam" id="3.40.50.150:FF:000113">
    <property type="entry name" value="Glycine N-methyltransferase"/>
    <property type="match status" value="1"/>
</dbReference>
<dbReference type="Proteomes" id="UP000292052">
    <property type="component" value="Unassembled WGS sequence"/>
</dbReference>
<comment type="similarity">
    <text evidence="12">Belongs to the class I-like SAM-binding methyltransferase superfamily. Glycine N-methyltransferase family.</text>
</comment>
<gene>
    <name evidence="15" type="ORF">BDFB_004214</name>
</gene>
<keyword evidence="10" id="KW-0290">Folate-binding</keyword>
<proteinExistence type="inferred from homology"/>
<feature type="binding site" evidence="13">
    <location>
        <begin position="117"/>
        <end position="118"/>
    </location>
    <ligand>
        <name>S-adenosyl-L-methionine</name>
        <dbReference type="ChEBI" id="CHEBI:59789"/>
    </ligand>
</feature>
<evidence type="ECO:0000256" key="2">
    <source>
        <dbReference type="ARBA" id="ARBA00011881"/>
    </source>
</evidence>
<dbReference type="GO" id="GO:1904047">
    <property type="term" value="F:S-adenosyl-L-methionine binding"/>
    <property type="evidence" value="ECO:0007669"/>
    <property type="project" value="TreeGrafter"/>
</dbReference>
<sequence length="303" mass="34541">MADSVFHTRSLGTAVEGVKDQYADGKAAKVWEIFIGDKKSRTQNYKNFLVGLLRSKGCRRILDVACGTGIDSIMLLEEGFEVVSVDASDKMLKYALKARWNRRDEPAFYNWVIEEANWLTLYDDIEQLVGNGFDAVICLGNSFAHMLDSFGDQREQKQAIKNFEKCVKPGGLLLIDHRNYDSIINSGSTPAKCIYYNVSVASKHMTDIKTSVLYVSGRPALVTLDYLIDASSLYGKSEEISLENISEFRLSYYPHRLEVFKDMLREAFGERSSFDLYGDFKSLEEIENPAFYIHVVEKDRRMF</sequence>
<dbReference type="OrthoDB" id="3647at2759"/>
<dbReference type="Pfam" id="PF13847">
    <property type="entry name" value="Methyltransf_31"/>
    <property type="match status" value="1"/>
</dbReference>
<dbReference type="GO" id="GO:0017174">
    <property type="term" value="F:glycine N-methyltransferase activity"/>
    <property type="evidence" value="ECO:0007669"/>
    <property type="project" value="UniProtKB-EC"/>
</dbReference>
<dbReference type="PIRSF" id="PIRSF000385">
    <property type="entry name" value="Gly_N-mtase"/>
    <property type="match status" value="1"/>
</dbReference>
<feature type="binding site" evidence="13">
    <location>
        <position position="139"/>
    </location>
    <ligand>
        <name>S-adenosyl-L-methionine</name>
        <dbReference type="ChEBI" id="CHEBI:59789"/>
    </ligand>
</feature>
<dbReference type="Gene3D" id="3.30.46.10">
    <property type="entry name" value="Glycine N-methyltransferase, chain A, domain 1"/>
    <property type="match status" value="1"/>
</dbReference>
<keyword evidence="5" id="KW-0963">Cytoplasm</keyword>
<keyword evidence="9 12" id="KW-0949">S-adenosyl-L-methionine</keyword>
<dbReference type="InterPro" id="IPR014369">
    <property type="entry name" value="Gly/Sar_N_MeTrfase"/>
</dbReference>
<comment type="caution">
    <text evidence="15">The sequence shown here is derived from an EMBL/GenBank/DDBJ whole genome shotgun (WGS) entry which is preliminary data.</text>
</comment>
<evidence type="ECO:0000256" key="7">
    <source>
        <dbReference type="ARBA" id="ARBA00022603"/>
    </source>
</evidence>
<dbReference type="CDD" id="cd02440">
    <property type="entry name" value="AdoMet_MTases"/>
    <property type="match status" value="1"/>
</dbReference>
<keyword evidence="7 12" id="KW-0489">Methyltransferase</keyword>
<keyword evidence="8 12" id="KW-0808">Transferase</keyword>
<feature type="binding site" evidence="13">
    <location>
        <position position="22"/>
    </location>
    <ligand>
        <name>S-adenosyl-L-methionine</name>
        <dbReference type="ChEBI" id="CHEBI:59789"/>
    </ligand>
</feature>
<evidence type="ECO:0000256" key="6">
    <source>
        <dbReference type="ARBA" id="ARBA00022553"/>
    </source>
</evidence>
<reference evidence="15 16" key="1">
    <citation type="submission" date="2017-03" db="EMBL/GenBank/DDBJ databases">
        <title>Genome of the blue death feigning beetle - Asbolus verrucosus.</title>
        <authorList>
            <person name="Rider S.D."/>
        </authorList>
    </citation>
    <scope>NUCLEOTIDE SEQUENCE [LARGE SCALE GENOMIC DNA]</scope>
    <source>
        <strain evidence="15">Butters</strain>
        <tissue evidence="15">Head and leg muscle</tissue>
    </source>
</reference>
<feature type="binding site" evidence="13">
    <location>
        <position position="65"/>
    </location>
    <ligand>
        <name>S-adenosyl-L-methionine</name>
        <dbReference type="ChEBI" id="CHEBI:59789"/>
    </ligand>
</feature>
<evidence type="ECO:0000259" key="14">
    <source>
        <dbReference type="Pfam" id="PF13847"/>
    </source>
</evidence>
<dbReference type="GO" id="GO:0005542">
    <property type="term" value="F:folic acid binding"/>
    <property type="evidence" value="ECO:0007669"/>
    <property type="project" value="UniProtKB-KW"/>
</dbReference>
<dbReference type="GO" id="GO:0005829">
    <property type="term" value="C:cytosol"/>
    <property type="evidence" value="ECO:0007669"/>
    <property type="project" value="TreeGrafter"/>
</dbReference>
<evidence type="ECO:0000256" key="9">
    <source>
        <dbReference type="ARBA" id="ARBA00022691"/>
    </source>
</evidence>